<organism evidence="2">
    <name type="scientific">marine metagenome</name>
    <dbReference type="NCBI Taxonomy" id="408172"/>
    <lineage>
        <taxon>unclassified sequences</taxon>
        <taxon>metagenomes</taxon>
        <taxon>ecological metagenomes</taxon>
    </lineage>
</organism>
<protein>
    <recommendedName>
        <fullName evidence="1">AMP-dependent synthetase/ligase domain-containing protein</fullName>
    </recommendedName>
</protein>
<dbReference type="Pfam" id="PF00501">
    <property type="entry name" value="AMP-binding"/>
    <property type="match status" value="1"/>
</dbReference>
<dbReference type="AlphaFoldDB" id="A0A381PUZ8"/>
<name>A0A381PUZ8_9ZZZZ</name>
<dbReference type="InterPro" id="IPR042099">
    <property type="entry name" value="ANL_N_sf"/>
</dbReference>
<gene>
    <name evidence="2" type="ORF">METZ01_LOCUS23308</name>
</gene>
<evidence type="ECO:0000313" key="2">
    <source>
        <dbReference type="EMBL" id="SUZ70454.1"/>
    </source>
</evidence>
<proteinExistence type="predicted"/>
<dbReference type="EMBL" id="UINC01001092">
    <property type="protein sequence ID" value="SUZ70454.1"/>
    <property type="molecule type" value="Genomic_DNA"/>
</dbReference>
<sequence length="69" mass="8051">MRLHDFFDYHVRERPDSEFALMDRRTVTYSEDNKQINRLANAFASSGTKKGDQVAILSKNSIEYARELP</sequence>
<accession>A0A381PUZ8</accession>
<reference evidence="2" key="1">
    <citation type="submission" date="2018-05" db="EMBL/GenBank/DDBJ databases">
        <authorList>
            <person name="Lanie J.A."/>
            <person name="Ng W.-L."/>
            <person name="Kazmierczak K.M."/>
            <person name="Andrzejewski T.M."/>
            <person name="Davidsen T.M."/>
            <person name="Wayne K.J."/>
            <person name="Tettelin H."/>
            <person name="Glass J.I."/>
            <person name="Rusch D."/>
            <person name="Podicherti R."/>
            <person name="Tsui H.-C.T."/>
            <person name="Winkler M.E."/>
        </authorList>
    </citation>
    <scope>NUCLEOTIDE SEQUENCE</scope>
</reference>
<dbReference type="SUPFAM" id="SSF56801">
    <property type="entry name" value="Acetyl-CoA synthetase-like"/>
    <property type="match status" value="1"/>
</dbReference>
<dbReference type="Gene3D" id="3.40.50.12780">
    <property type="entry name" value="N-terminal domain of ligase-like"/>
    <property type="match status" value="1"/>
</dbReference>
<dbReference type="InterPro" id="IPR000873">
    <property type="entry name" value="AMP-dep_synth/lig_dom"/>
</dbReference>
<feature type="domain" description="AMP-dependent synthetase/ligase" evidence="1">
    <location>
        <begin position="7"/>
        <end position="64"/>
    </location>
</feature>
<evidence type="ECO:0000259" key="1">
    <source>
        <dbReference type="Pfam" id="PF00501"/>
    </source>
</evidence>